<dbReference type="PhylomeDB" id="A0A068V388"/>
<sequence length="47" mass="5365">MLVKNWWDIYNDKTLDYKRSAITTRAETEAKILEVGLVGYITASSTV</sequence>
<protein>
    <submittedName>
        <fullName evidence="1">Uncharacterized protein</fullName>
    </submittedName>
</protein>
<gene>
    <name evidence="1" type="ORF">GSCOC_T00042858001</name>
</gene>
<proteinExistence type="predicted"/>
<dbReference type="InParanoid" id="A0A068V388"/>
<evidence type="ECO:0000313" key="2">
    <source>
        <dbReference type="Proteomes" id="UP000295252"/>
    </source>
</evidence>
<dbReference type="Gramene" id="CDP15225">
    <property type="protein sequence ID" value="CDP15225"/>
    <property type="gene ID" value="GSCOC_T00042858001"/>
</dbReference>
<name>A0A068V388_COFCA</name>
<dbReference type="OrthoDB" id="2014201at2759"/>
<organism evidence="1 2">
    <name type="scientific">Coffea canephora</name>
    <name type="common">Robusta coffee</name>
    <dbReference type="NCBI Taxonomy" id="49390"/>
    <lineage>
        <taxon>Eukaryota</taxon>
        <taxon>Viridiplantae</taxon>
        <taxon>Streptophyta</taxon>
        <taxon>Embryophyta</taxon>
        <taxon>Tracheophyta</taxon>
        <taxon>Spermatophyta</taxon>
        <taxon>Magnoliopsida</taxon>
        <taxon>eudicotyledons</taxon>
        <taxon>Gunneridae</taxon>
        <taxon>Pentapetalae</taxon>
        <taxon>asterids</taxon>
        <taxon>lamiids</taxon>
        <taxon>Gentianales</taxon>
        <taxon>Rubiaceae</taxon>
        <taxon>Ixoroideae</taxon>
        <taxon>Gardenieae complex</taxon>
        <taxon>Bertiereae - Coffeeae clade</taxon>
        <taxon>Coffeeae</taxon>
        <taxon>Coffea</taxon>
    </lineage>
</organism>
<dbReference type="Proteomes" id="UP000295252">
    <property type="component" value="Chromosome IV"/>
</dbReference>
<keyword evidence="2" id="KW-1185">Reference proteome</keyword>
<dbReference type="AlphaFoldDB" id="A0A068V388"/>
<accession>A0A068V388</accession>
<evidence type="ECO:0000313" key="1">
    <source>
        <dbReference type="EMBL" id="CDP15225.1"/>
    </source>
</evidence>
<reference evidence="2" key="1">
    <citation type="journal article" date="2014" name="Science">
        <title>The coffee genome provides insight into the convergent evolution of caffeine biosynthesis.</title>
        <authorList>
            <person name="Denoeud F."/>
            <person name="Carretero-Paulet L."/>
            <person name="Dereeper A."/>
            <person name="Droc G."/>
            <person name="Guyot R."/>
            <person name="Pietrella M."/>
            <person name="Zheng C."/>
            <person name="Alberti A."/>
            <person name="Anthony F."/>
            <person name="Aprea G."/>
            <person name="Aury J.M."/>
            <person name="Bento P."/>
            <person name="Bernard M."/>
            <person name="Bocs S."/>
            <person name="Campa C."/>
            <person name="Cenci A."/>
            <person name="Combes M.C."/>
            <person name="Crouzillat D."/>
            <person name="Da Silva C."/>
            <person name="Daddiego L."/>
            <person name="De Bellis F."/>
            <person name="Dussert S."/>
            <person name="Garsmeur O."/>
            <person name="Gayraud T."/>
            <person name="Guignon V."/>
            <person name="Jahn K."/>
            <person name="Jamilloux V."/>
            <person name="Joet T."/>
            <person name="Labadie K."/>
            <person name="Lan T."/>
            <person name="Leclercq J."/>
            <person name="Lepelley M."/>
            <person name="Leroy T."/>
            <person name="Li L.T."/>
            <person name="Librado P."/>
            <person name="Lopez L."/>
            <person name="Munoz A."/>
            <person name="Noel B."/>
            <person name="Pallavicini A."/>
            <person name="Perrotta G."/>
            <person name="Poncet V."/>
            <person name="Pot D."/>
            <person name="Priyono X."/>
            <person name="Rigoreau M."/>
            <person name="Rouard M."/>
            <person name="Rozas J."/>
            <person name="Tranchant-Dubreuil C."/>
            <person name="VanBuren R."/>
            <person name="Zhang Q."/>
            <person name="Andrade A.C."/>
            <person name="Argout X."/>
            <person name="Bertrand B."/>
            <person name="de Kochko A."/>
            <person name="Graziosi G."/>
            <person name="Henry R.J."/>
            <person name="Jayarama X."/>
            <person name="Ming R."/>
            <person name="Nagai C."/>
            <person name="Rounsley S."/>
            <person name="Sankoff D."/>
            <person name="Giuliano G."/>
            <person name="Albert V.A."/>
            <person name="Wincker P."/>
            <person name="Lashermes P."/>
        </authorList>
    </citation>
    <scope>NUCLEOTIDE SEQUENCE [LARGE SCALE GENOMIC DNA]</scope>
    <source>
        <strain evidence="2">cv. DH200-94</strain>
    </source>
</reference>
<dbReference type="EMBL" id="HG739180">
    <property type="protein sequence ID" value="CDP15225.1"/>
    <property type="molecule type" value="Genomic_DNA"/>
</dbReference>